<protein>
    <submittedName>
        <fullName evidence="1">Uncharacterized protein</fullName>
    </submittedName>
</protein>
<sequence>VKWQKSIFLIWCTRLSNCRPSWKGRGNCLKSKDRSNRCLKPPRRYGLGYQPPVLRKRKR</sequence>
<evidence type="ECO:0000313" key="2">
    <source>
        <dbReference type="Proteomes" id="UP000479000"/>
    </source>
</evidence>
<dbReference type="Proteomes" id="UP000479000">
    <property type="component" value="Unassembled WGS sequence"/>
</dbReference>
<organism evidence="1 2">
    <name type="scientific">Nesidiocoris tenuis</name>
    <dbReference type="NCBI Taxonomy" id="355587"/>
    <lineage>
        <taxon>Eukaryota</taxon>
        <taxon>Metazoa</taxon>
        <taxon>Ecdysozoa</taxon>
        <taxon>Arthropoda</taxon>
        <taxon>Hexapoda</taxon>
        <taxon>Insecta</taxon>
        <taxon>Pterygota</taxon>
        <taxon>Neoptera</taxon>
        <taxon>Paraneoptera</taxon>
        <taxon>Hemiptera</taxon>
        <taxon>Heteroptera</taxon>
        <taxon>Panheteroptera</taxon>
        <taxon>Cimicomorpha</taxon>
        <taxon>Miridae</taxon>
        <taxon>Dicyphina</taxon>
        <taxon>Nesidiocoris</taxon>
    </lineage>
</organism>
<proteinExistence type="predicted"/>
<gene>
    <name evidence="1" type="ORF">NTEN_LOCUS10505</name>
</gene>
<keyword evidence="2" id="KW-1185">Reference proteome</keyword>
<evidence type="ECO:0000313" key="1">
    <source>
        <dbReference type="EMBL" id="CAB0005028.1"/>
    </source>
</evidence>
<feature type="non-terminal residue" evidence="1">
    <location>
        <position position="1"/>
    </location>
</feature>
<reference evidence="1 2" key="1">
    <citation type="submission" date="2020-02" db="EMBL/GenBank/DDBJ databases">
        <authorList>
            <person name="Ferguson B K."/>
        </authorList>
    </citation>
    <scope>NUCLEOTIDE SEQUENCE [LARGE SCALE GENOMIC DNA]</scope>
</reference>
<name>A0A6H5GQ12_9HEMI</name>
<dbReference type="AlphaFoldDB" id="A0A6H5GQ12"/>
<feature type="non-terminal residue" evidence="1">
    <location>
        <position position="59"/>
    </location>
</feature>
<accession>A0A6H5GQ12</accession>
<dbReference type="EMBL" id="CADCXU010015792">
    <property type="protein sequence ID" value="CAB0005028.1"/>
    <property type="molecule type" value="Genomic_DNA"/>
</dbReference>